<feature type="transmembrane region" description="Helical" evidence="17">
    <location>
        <begin position="365"/>
        <end position="388"/>
    </location>
</feature>
<evidence type="ECO:0000256" key="8">
    <source>
        <dbReference type="ARBA" id="ARBA00023136"/>
    </source>
</evidence>
<dbReference type="EC" id="2.4.99.28" evidence="14"/>
<evidence type="ECO:0000256" key="1">
    <source>
        <dbReference type="ARBA" id="ARBA00004141"/>
    </source>
</evidence>
<dbReference type="GO" id="GO:0005886">
    <property type="term" value="C:plasma membrane"/>
    <property type="evidence" value="ECO:0007669"/>
    <property type="project" value="TreeGrafter"/>
</dbReference>
<dbReference type="InterPro" id="IPR018365">
    <property type="entry name" value="Cell_cycle_FtsW-rel_CS"/>
</dbReference>
<evidence type="ECO:0000256" key="4">
    <source>
        <dbReference type="ARBA" id="ARBA00022692"/>
    </source>
</evidence>
<evidence type="ECO:0000256" key="3">
    <source>
        <dbReference type="ARBA" id="ARBA00022679"/>
    </source>
</evidence>
<dbReference type="GO" id="GO:0032153">
    <property type="term" value="C:cell division site"/>
    <property type="evidence" value="ECO:0007669"/>
    <property type="project" value="TreeGrafter"/>
</dbReference>
<keyword evidence="5" id="KW-0133">Cell shape</keyword>
<proteinExistence type="inferred from homology"/>
<reference evidence="18 19" key="1">
    <citation type="journal article" date="2013" name="Genome Announc.">
        <title>Draft Genome Sequence of Catellicoccus marimammalium, a Novel Species Commonly Found in Gull Feces.</title>
        <authorList>
            <person name="Weigand M.R."/>
            <person name="Ryu H."/>
            <person name="Bozcek L."/>
            <person name="Konstantinidis K.T."/>
            <person name="Santo Domingo J.W."/>
        </authorList>
    </citation>
    <scope>NUCLEOTIDE SEQUENCE [LARGE SCALE GENOMIC DNA]</scope>
    <source>
        <strain evidence="18 19">M35/04/3</strain>
    </source>
</reference>
<dbReference type="GO" id="GO:0008360">
    <property type="term" value="P:regulation of cell shape"/>
    <property type="evidence" value="ECO:0007669"/>
    <property type="project" value="UniProtKB-KW"/>
</dbReference>
<dbReference type="EMBL" id="AMYT01000022">
    <property type="protein sequence ID" value="EKU26872.1"/>
    <property type="molecule type" value="Genomic_DNA"/>
</dbReference>
<evidence type="ECO:0000313" key="18">
    <source>
        <dbReference type="EMBL" id="EKU26872.1"/>
    </source>
</evidence>
<dbReference type="PANTHER" id="PTHR30474:SF2">
    <property type="entry name" value="PEPTIDOGLYCAN GLYCOSYLTRANSFERASE FTSW-RELATED"/>
    <property type="match status" value="1"/>
</dbReference>
<dbReference type="GO" id="GO:0009252">
    <property type="term" value="P:peptidoglycan biosynthetic process"/>
    <property type="evidence" value="ECO:0007669"/>
    <property type="project" value="UniProtKB-KW"/>
</dbReference>
<evidence type="ECO:0000256" key="6">
    <source>
        <dbReference type="ARBA" id="ARBA00022984"/>
    </source>
</evidence>
<dbReference type="OrthoDB" id="9812661at2"/>
<comment type="catalytic activity">
    <reaction evidence="15">
        <text>[GlcNAc-(1-&gt;4)-Mur2Ac(oyl-L-Ala-gamma-D-Glu-L-Lys-D-Ala-D-Ala)](n)-di-trans,octa-cis-undecaprenyl diphosphate + beta-D-GlcNAc-(1-&gt;4)-Mur2Ac(oyl-L-Ala-gamma-D-Glu-L-Lys-D-Ala-D-Ala)-di-trans,octa-cis-undecaprenyl diphosphate = [GlcNAc-(1-&gt;4)-Mur2Ac(oyl-L-Ala-gamma-D-Glu-L-Lys-D-Ala-D-Ala)](n+1)-di-trans,octa-cis-undecaprenyl diphosphate + di-trans,octa-cis-undecaprenyl diphosphate + H(+)</text>
        <dbReference type="Rhea" id="RHEA:23708"/>
        <dbReference type="Rhea" id="RHEA-COMP:9602"/>
        <dbReference type="Rhea" id="RHEA-COMP:9603"/>
        <dbReference type="ChEBI" id="CHEBI:15378"/>
        <dbReference type="ChEBI" id="CHEBI:58405"/>
        <dbReference type="ChEBI" id="CHEBI:60033"/>
        <dbReference type="ChEBI" id="CHEBI:78435"/>
        <dbReference type="EC" id="2.4.99.28"/>
    </reaction>
</comment>
<feature type="transmembrane region" description="Helical" evidence="17">
    <location>
        <begin position="101"/>
        <end position="120"/>
    </location>
</feature>
<evidence type="ECO:0000313" key="19">
    <source>
        <dbReference type="Proteomes" id="UP000016057"/>
    </source>
</evidence>
<dbReference type="PANTHER" id="PTHR30474">
    <property type="entry name" value="CELL CYCLE PROTEIN"/>
    <property type="match status" value="1"/>
</dbReference>
<keyword evidence="6" id="KW-0573">Peptidoglycan synthesis</keyword>
<keyword evidence="3" id="KW-0808">Transferase</keyword>
<keyword evidence="7 17" id="KW-1133">Transmembrane helix</keyword>
<keyword evidence="18" id="KW-0132">Cell division</keyword>
<evidence type="ECO:0000256" key="9">
    <source>
        <dbReference type="ARBA" id="ARBA00032370"/>
    </source>
</evidence>
<dbReference type="PATRIC" id="fig|1234409.3.peg.1099"/>
<comment type="subcellular location">
    <subcellularLocation>
        <location evidence="1">Membrane</location>
        <topology evidence="1">Multi-pass membrane protein</topology>
    </subcellularLocation>
</comment>
<evidence type="ECO:0000256" key="14">
    <source>
        <dbReference type="ARBA" id="ARBA00044770"/>
    </source>
</evidence>
<dbReference type="STRING" id="1234409.C683_1147"/>
<evidence type="ECO:0000256" key="16">
    <source>
        <dbReference type="ARBA" id="ARBA00049966"/>
    </source>
</evidence>
<comment type="function">
    <text evidence="16">Peptidoglycan polymerase that is essential for cell division.</text>
</comment>
<dbReference type="GO" id="GO:0051301">
    <property type="term" value="P:cell division"/>
    <property type="evidence" value="ECO:0007669"/>
    <property type="project" value="UniProtKB-KW"/>
</dbReference>
<evidence type="ECO:0000256" key="15">
    <source>
        <dbReference type="ARBA" id="ARBA00049902"/>
    </source>
</evidence>
<keyword evidence="4 17" id="KW-0812">Transmembrane</keyword>
<comment type="caution">
    <text evidence="18">The sequence shown here is derived from an EMBL/GenBank/DDBJ whole genome shotgun (WGS) entry which is preliminary data.</text>
</comment>
<sequence>MSIISKEEKKEEETKKHQHKQKIRDKFLRVDWFILLPYLILSVTGVIMVYSASSYRLLQEGLPMWSSASKQLIFFILSLILIGVIYTMKIKVFRDSRLVNYFFYFVLVLLVYVLLFGQRINGAKGWISLPGFQFQPLELFKLALVIMMARYLTYRQFWTFARKWHFWFFTFFGLLLIRLQPDNGGVVICALLILALLVCNGESPKISGAATLLFYVVAVLGIFFLPYILPMQEYQKARFLVAQHPFDYARGEGHQLINSYYALSNGGWFGTGLGNSIEKKGFLPEAQTDFIFSITVEELGMFFGLFIIGLLLLLVLRILYIGIKAQSRFNSYLCIGISMMIFIQMFINLGGLVGIIPLTGVTLPFISQGGSSLIVLSIGVGLALNVSATERDYRLSTKKRRRLKIFE</sequence>
<dbReference type="Pfam" id="PF01098">
    <property type="entry name" value="FTSW_RODA_SPOVE"/>
    <property type="match status" value="1"/>
</dbReference>
<keyword evidence="8 17" id="KW-0472">Membrane</keyword>
<evidence type="ECO:0000256" key="13">
    <source>
        <dbReference type="ARBA" id="ARBA00041418"/>
    </source>
</evidence>
<dbReference type="AlphaFoldDB" id="K8Z9X8"/>
<feature type="transmembrane region" description="Helical" evidence="17">
    <location>
        <begin position="332"/>
        <end position="359"/>
    </location>
</feature>
<accession>K8Z9X8</accession>
<feature type="transmembrane region" description="Helical" evidence="17">
    <location>
        <begin position="164"/>
        <end position="179"/>
    </location>
</feature>
<dbReference type="PROSITE" id="PS00428">
    <property type="entry name" value="FTSW_RODA_SPOVE"/>
    <property type="match status" value="1"/>
</dbReference>
<feature type="transmembrane region" description="Helical" evidence="17">
    <location>
        <begin position="72"/>
        <end position="89"/>
    </location>
</feature>
<comment type="similarity">
    <text evidence="11">Belongs to the SEDS family. FtsW subfamily.</text>
</comment>
<dbReference type="GO" id="GO:0015648">
    <property type="term" value="F:lipid-linked peptidoglycan transporter activity"/>
    <property type="evidence" value="ECO:0007669"/>
    <property type="project" value="TreeGrafter"/>
</dbReference>
<dbReference type="Proteomes" id="UP000016057">
    <property type="component" value="Unassembled WGS sequence"/>
</dbReference>
<feature type="transmembrane region" description="Helical" evidence="17">
    <location>
        <begin position="185"/>
        <end position="201"/>
    </location>
</feature>
<feature type="transmembrane region" description="Helical" evidence="17">
    <location>
        <begin position="30"/>
        <end position="52"/>
    </location>
</feature>
<organism evidence="18 19">
    <name type="scientific">Catellicoccus marimammalium M35/04/3</name>
    <dbReference type="NCBI Taxonomy" id="1234409"/>
    <lineage>
        <taxon>Bacteria</taxon>
        <taxon>Bacillati</taxon>
        <taxon>Bacillota</taxon>
        <taxon>Bacilli</taxon>
        <taxon>Lactobacillales</taxon>
        <taxon>Enterococcaceae</taxon>
        <taxon>Catellicoccus</taxon>
    </lineage>
</organism>
<protein>
    <recommendedName>
        <fullName evidence="12">Probable peptidoglycan glycosyltransferase FtsW</fullName>
        <ecNumber evidence="14">2.4.99.28</ecNumber>
    </recommendedName>
    <alternativeName>
        <fullName evidence="13">Cell division protein FtsW</fullName>
    </alternativeName>
    <alternativeName>
        <fullName evidence="10">Cell wall polymerase</fullName>
    </alternativeName>
    <alternativeName>
        <fullName evidence="9">Peptidoglycan polymerase</fullName>
    </alternativeName>
</protein>
<evidence type="ECO:0000256" key="5">
    <source>
        <dbReference type="ARBA" id="ARBA00022960"/>
    </source>
</evidence>
<feature type="transmembrane region" description="Helical" evidence="17">
    <location>
        <begin position="299"/>
        <end position="320"/>
    </location>
</feature>
<evidence type="ECO:0000256" key="10">
    <source>
        <dbReference type="ARBA" id="ARBA00033270"/>
    </source>
</evidence>
<evidence type="ECO:0000256" key="7">
    <source>
        <dbReference type="ARBA" id="ARBA00022989"/>
    </source>
</evidence>
<evidence type="ECO:0000256" key="17">
    <source>
        <dbReference type="SAM" id="Phobius"/>
    </source>
</evidence>
<dbReference type="GO" id="GO:0008955">
    <property type="term" value="F:peptidoglycan glycosyltransferase activity"/>
    <property type="evidence" value="ECO:0007669"/>
    <property type="project" value="UniProtKB-EC"/>
</dbReference>
<feature type="transmembrane region" description="Helical" evidence="17">
    <location>
        <begin position="132"/>
        <end position="152"/>
    </location>
</feature>
<evidence type="ECO:0000256" key="12">
    <source>
        <dbReference type="ARBA" id="ARBA00041185"/>
    </source>
</evidence>
<dbReference type="InterPro" id="IPR001182">
    <property type="entry name" value="FtsW/RodA"/>
</dbReference>
<keyword evidence="18" id="KW-0131">Cell cycle</keyword>
<evidence type="ECO:0000256" key="11">
    <source>
        <dbReference type="ARBA" id="ARBA00038053"/>
    </source>
</evidence>
<dbReference type="RefSeq" id="WP_009491948.1">
    <property type="nucleotide sequence ID" value="NZ_AMYT01000022.1"/>
</dbReference>
<feature type="transmembrane region" description="Helical" evidence="17">
    <location>
        <begin position="208"/>
        <end position="229"/>
    </location>
</feature>
<gene>
    <name evidence="18" type="ORF">C683_1147</name>
</gene>
<name>K8Z9X8_9ENTE</name>
<evidence type="ECO:0000256" key="2">
    <source>
        <dbReference type="ARBA" id="ARBA00022676"/>
    </source>
</evidence>
<keyword evidence="19" id="KW-1185">Reference proteome</keyword>
<keyword evidence="2" id="KW-0328">Glycosyltransferase</keyword>
<dbReference type="eggNOG" id="COG0772">
    <property type="taxonomic scope" value="Bacteria"/>
</dbReference>